<feature type="compositionally biased region" description="Polar residues" evidence="3">
    <location>
        <begin position="588"/>
        <end position="616"/>
    </location>
</feature>
<dbReference type="PROSITE" id="PS50106">
    <property type="entry name" value="PDZ"/>
    <property type="match status" value="1"/>
</dbReference>
<feature type="region of interest" description="Disordered" evidence="3">
    <location>
        <begin position="486"/>
        <end position="545"/>
    </location>
</feature>
<dbReference type="SUPFAM" id="SSF52058">
    <property type="entry name" value="L domain-like"/>
    <property type="match status" value="2"/>
</dbReference>
<keyword evidence="1" id="KW-0433">Leucine-rich repeat</keyword>
<feature type="compositionally biased region" description="Low complexity" evidence="3">
    <location>
        <begin position="618"/>
        <end position="635"/>
    </location>
</feature>
<evidence type="ECO:0000313" key="6">
    <source>
        <dbReference type="Proteomes" id="UP000593567"/>
    </source>
</evidence>
<dbReference type="GO" id="GO:0043113">
    <property type="term" value="P:receptor clustering"/>
    <property type="evidence" value="ECO:0007669"/>
    <property type="project" value="TreeGrafter"/>
</dbReference>
<dbReference type="GO" id="GO:0014069">
    <property type="term" value="C:postsynaptic density"/>
    <property type="evidence" value="ECO:0007669"/>
    <property type="project" value="TreeGrafter"/>
</dbReference>
<feature type="compositionally biased region" description="Polar residues" evidence="3">
    <location>
        <begin position="1151"/>
        <end position="1160"/>
    </location>
</feature>
<dbReference type="Proteomes" id="UP000593567">
    <property type="component" value="Unassembled WGS sequence"/>
</dbReference>
<feature type="region of interest" description="Disordered" evidence="3">
    <location>
        <begin position="1132"/>
        <end position="1163"/>
    </location>
</feature>
<dbReference type="PANTHER" id="PTHR23119:SF50">
    <property type="entry name" value="PDZ DOMAIN-CONTAINING PROTEIN"/>
    <property type="match status" value="1"/>
</dbReference>
<feature type="compositionally biased region" description="Polar residues" evidence="3">
    <location>
        <begin position="866"/>
        <end position="879"/>
    </location>
</feature>
<feature type="compositionally biased region" description="Basic and acidic residues" evidence="3">
    <location>
        <begin position="648"/>
        <end position="659"/>
    </location>
</feature>
<feature type="compositionally biased region" description="Low complexity" evidence="3">
    <location>
        <begin position="691"/>
        <end position="725"/>
    </location>
</feature>
<feature type="region of interest" description="Disordered" evidence="3">
    <location>
        <begin position="798"/>
        <end position="829"/>
    </location>
</feature>
<dbReference type="EMBL" id="VXIV02003185">
    <property type="protein sequence ID" value="KAF6020226.1"/>
    <property type="molecule type" value="Genomic_DNA"/>
</dbReference>
<dbReference type="InterPro" id="IPR050614">
    <property type="entry name" value="Synaptic_Scaffolding_LAP-MAGUK"/>
</dbReference>
<dbReference type="GO" id="GO:0098968">
    <property type="term" value="P:neurotransmitter receptor transport postsynaptic membrane to endosome"/>
    <property type="evidence" value="ECO:0007669"/>
    <property type="project" value="TreeGrafter"/>
</dbReference>
<feature type="compositionally biased region" description="Polar residues" evidence="3">
    <location>
        <begin position="661"/>
        <end position="670"/>
    </location>
</feature>
<dbReference type="Pfam" id="PF00595">
    <property type="entry name" value="PDZ"/>
    <property type="match status" value="1"/>
</dbReference>
<dbReference type="Gene3D" id="3.80.10.10">
    <property type="entry name" value="Ribonuclease Inhibitor"/>
    <property type="match status" value="3"/>
</dbReference>
<feature type="compositionally biased region" description="Pro residues" evidence="3">
    <location>
        <begin position="904"/>
        <end position="913"/>
    </location>
</feature>
<dbReference type="InterPro" id="IPR001478">
    <property type="entry name" value="PDZ"/>
</dbReference>
<evidence type="ECO:0000256" key="3">
    <source>
        <dbReference type="SAM" id="MobiDB-lite"/>
    </source>
</evidence>
<dbReference type="InterPro" id="IPR032675">
    <property type="entry name" value="LRR_dom_sf"/>
</dbReference>
<dbReference type="FunFam" id="3.80.10.10:FF:000118">
    <property type="entry name" value="Leucine rich repeat containing 7"/>
    <property type="match status" value="1"/>
</dbReference>
<dbReference type="PROSITE" id="PS51450">
    <property type="entry name" value="LRR"/>
    <property type="match status" value="3"/>
</dbReference>
<organism evidence="5 6">
    <name type="scientific">Bugula neritina</name>
    <name type="common">Brown bryozoan</name>
    <name type="synonym">Sertularia neritina</name>
    <dbReference type="NCBI Taxonomy" id="10212"/>
    <lineage>
        <taxon>Eukaryota</taxon>
        <taxon>Metazoa</taxon>
        <taxon>Spiralia</taxon>
        <taxon>Lophotrochozoa</taxon>
        <taxon>Bryozoa</taxon>
        <taxon>Gymnolaemata</taxon>
        <taxon>Cheilostomatida</taxon>
        <taxon>Flustrina</taxon>
        <taxon>Buguloidea</taxon>
        <taxon>Bugulidae</taxon>
        <taxon>Bugula</taxon>
    </lineage>
</organism>
<dbReference type="OrthoDB" id="2187496at2759"/>
<dbReference type="SMART" id="SM00369">
    <property type="entry name" value="LRR_TYP"/>
    <property type="match status" value="11"/>
</dbReference>
<dbReference type="InterPro" id="IPR001611">
    <property type="entry name" value="Leu-rich_rpt"/>
</dbReference>
<evidence type="ECO:0000256" key="1">
    <source>
        <dbReference type="ARBA" id="ARBA00022614"/>
    </source>
</evidence>
<feature type="compositionally biased region" description="Polar residues" evidence="3">
    <location>
        <begin position="560"/>
        <end position="569"/>
    </location>
</feature>
<dbReference type="SMART" id="SM00364">
    <property type="entry name" value="LRR_BAC"/>
    <property type="match status" value="10"/>
</dbReference>
<dbReference type="Gene3D" id="2.30.42.10">
    <property type="match status" value="1"/>
</dbReference>
<feature type="compositionally biased region" description="Basic residues" evidence="3">
    <location>
        <begin position="1137"/>
        <end position="1147"/>
    </location>
</feature>
<evidence type="ECO:0000259" key="4">
    <source>
        <dbReference type="PROSITE" id="PS50106"/>
    </source>
</evidence>
<dbReference type="InterPro" id="IPR003591">
    <property type="entry name" value="Leu-rich_rpt_typical-subtyp"/>
</dbReference>
<dbReference type="GO" id="GO:0045197">
    <property type="term" value="P:establishment or maintenance of epithelial cell apical/basal polarity"/>
    <property type="evidence" value="ECO:0007669"/>
    <property type="project" value="TreeGrafter"/>
</dbReference>
<dbReference type="InterPro" id="IPR036034">
    <property type="entry name" value="PDZ_sf"/>
</dbReference>
<feature type="region of interest" description="Disordered" evidence="3">
    <location>
        <begin position="899"/>
        <end position="948"/>
    </location>
</feature>
<dbReference type="GO" id="GO:0005912">
    <property type="term" value="C:adherens junction"/>
    <property type="evidence" value="ECO:0007669"/>
    <property type="project" value="TreeGrafter"/>
</dbReference>
<sequence>MPLFGCCIRKVVDVKSLDYRHSGLNQVPSAVFNAERSLEELHIDSNQIKVLPREIFHCHSLRILTLSDNEITSIPPAVSALTNIEKLDLSKNGIVELPENLKTLKYLSVLDASVNPLGKLPDGFTQLLNLTQVCLNDCFLEYIPGNFGRLSQLKTLELRENHLKTLPQSLARLTELERLDIGCNEFTELSGSVVATLKNLLELWCDSNQITSIPKEIGNLKQLMYFDACKNRITDLPDEIDGCISLSDLHLSTNLLKTLPHSIGRLSNITTLKVDDNQLVSLPSSIGGLVSLSEFDVSANDLEEIPPTIGLLRHLRTLIADENFLADIPCELGSCSGLTVLSVRSNRLTYLPDEIGRIPRLRVLNLSDNEVKVLPYSLMNLKELQALWLAENQSKALIRLQAATDPETNRRCLTCYLLPQQRMDPIDSYGDDSQSFHPSLWEEQRQQRLQIQFEDAGSTSCNVNSSYPKEMRVRTRHMKNEAIRKTTEGGDAENDNSPNEQTASNILLGSAPDSPKTSTHRLVKLEKEKVAKDKARINRHSQEVNTEDVQLSLLAHHKQNSSQDLTRQPNKLKDRRHSKLSERGLDADSTTVSSPSGKINGSSLSSIYSQPKTIQNGHYHASSSSHLPSESRSAANTEVKRTPSSRSAARDNQSHHDTSRLPYSSQQSLRGQPYDRYLTSQLQLQDTPDSSRAPADTARTPADTSRAPVDTARAPADTARTPADTSRARADISRSQADKLSTSNSQMASNQEETFGVFVSNEDPKMYQRRFKYYQRMQKHRKNPEVQSDLGYYNSQFKGASRAASDTRSRPRYPLQQGRDGHEWERYSQRSVGDGYASDVDGFSYAGQRMHHLSSRPGYSRGISRKSANGSNGNVSQHRPTVPPSYNMAIAKRNESKQLENNVFPPPPPPYKPPTRDPGPDGASNDGVPRSSPLHEDATNHDNTPFKSYGVEENIRNVNTSFMNVTANPVTSALHAVTSTPVTPSLSKRPSSMGVIAHENTNGASYYSPIENCKKPALVQRSNSTNTAKAETSAKSHQLANQRSKFYDASEDGPADTAYAAQISKSLGRLGYGRESDKKLTRPHSQMLSTANDMVPPPALFSGAPSDNGVSWSNTSELYGVVNKPGIETVDSQIHMPRGHPTSHKPLHSGVASSPYQQMANGHLPSAHSVKHTSNYSYLPPPTRKSPKLPHKQIIPTGLEVDPPSKNRILKVSIAKNPGLGFSIAGGVGLQGNPYKPHDEGIFITKIHTQSANEVLSPGDKILAVNGVDFNRMEHNTAVNILKQQPAHVEMVIERTTHLPTDV</sequence>
<accession>A0A7J7J3K4</accession>
<feature type="region of interest" description="Disordered" evidence="3">
    <location>
        <begin position="852"/>
        <end position="885"/>
    </location>
</feature>
<reference evidence="5" key="1">
    <citation type="submission" date="2020-06" db="EMBL/GenBank/DDBJ databases">
        <title>Draft genome of Bugula neritina, a colonial animal packing powerful symbionts and potential medicines.</title>
        <authorList>
            <person name="Rayko M."/>
        </authorList>
    </citation>
    <scope>NUCLEOTIDE SEQUENCE [LARGE SCALE GENOMIC DNA]</scope>
    <source>
        <strain evidence="5">Kwan_BN1</strain>
    </source>
</reference>
<dbReference type="SMART" id="SM00228">
    <property type="entry name" value="PDZ"/>
    <property type="match status" value="1"/>
</dbReference>
<feature type="compositionally biased region" description="Basic and acidic residues" evidence="3">
    <location>
        <begin position="819"/>
        <end position="828"/>
    </location>
</feature>
<dbReference type="PANTHER" id="PTHR23119">
    <property type="entry name" value="DISCS LARGE"/>
    <property type="match status" value="1"/>
</dbReference>
<proteinExistence type="predicted"/>
<evidence type="ECO:0000313" key="5">
    <source>
        <dbReference type="EMBL" id="KAF6020226.1"/>
    </source>
</evidence>
<keyword evidence="6" id="KW-1185">Reference proteome</keyword>
<keyword evidence="2" id="KW-0677">Repeat</keyword>
<feature type="region of interest" description="Disordered" evidence="3">
    <location>
        <begin position="683"/>
        <end position="750"/>
    </location>
</feature>
<name>A0A7J7J3K4_BUGNE</name>
<dbReference type="GO" id="GO:0016323">
    <property type="term" value="C:basolateral plasma membrane"/>
    <property type="evidence" value="ECO:0007669"/>
    <property type="project" value="TreeGrafter"/>
</dbReference>
<dbReference type="GO" id="GO:0098887">
    <property type="term" value="P:neurotransmitter receptor transport, endosome to postsynaptic membrane"/>
    <property type="evidence" value="ECO:0007669"/>
    <property type="project" value="TreeGrafter"/>
</dbReference>
<dbReference type="GO" id="GO:0098609">
    <property type="term" value="P:cell-cell adhesion"/>
    <property type="evidence" value="ECO:0007669"/>
    <property type="project" value="TreeGrafter"/>
</dbReference>
<evidence type="ECO:0000256" key="2">
    <source>
        <dbReference type="ARBA" id="ARBA00022737"/>
    </source>
</evidence>
<feature type="compositionally biased region" description="Polar residues" evidence="3">
    <location>
        <begin position="495"/>
        <end position="507"/>
    </location>
</feature>
<dbReference type="GO" id="GO:0019901">
    <property type="term" value="F:protein kinase binding"/>
    <property type="evidence" value="ECO:0007669"/>
    <property type="project" value="TreeGrafter"/>
</dbReference>
<feature type="compositionally biased region" description="Basic and acidic residues" evidence="3">
    <location>
        <begin position="523"/>
        <end position="542"/>
    </location>
</feature>
<dbReference type="Pfam" id="PF13855">
    <property type="entry name" value="LRR_8"/>
    <property type="match status" value="2"/>
</dbReference>
<feature type="compositionally biased region" description="Polar residues" evidence="3">
    <location>
        <begin position="733"/>
        <end position="750"/>
    </location>
</feature>
<comment type="caution">
    <text evidence="5">The sequence shown here is derived from an EMBL/GenBank/DDBJ whole genome shotgun (WGS) entry which is preliminary data.</text>
</comment>
<gene>
    <name evidence="5" type="ORF">EB796_021467</name>
</gene>
<feature type="region of interest" description="Disordered" evidence="3">
    <location>
        <begin position="557"/>
        <end position="670"/>
    </location>
</feature>
<dbReference type="SUPFAM" id="SSF50156">
    <property type="entry name" value="PDZ domain-like"/>
    <property type="match status" value="1"/>
</dbReference>
<protein>
    <recommendedName>
        <fullName evidence="4">PDZ domain-containing protein</fullName>
    </recommendedName>
</protein>
<feature type="domain" description="PDZ" evidence="4">
    <location>
        <begin position="1209"/>
        <end position="1297"/>
    </location>
</feature>
<dbReference type="GO" id="GO:0045211">
    <property type="term" value="C:postsynaptic membrane"/>
    <property type="evidence" value="ECO:0007669"/>
    <property type="project" value="TreeGrafter"/>
</dbReference>